<dbReference type="Ensembl" id="ENSMODT00000027184.4">
    <property type="protein sequence ID" value="ENSMODP00000026705.4"/>
    <property type="gene ID" value="ENSMODG00000023866.3"/>
</dbReference>
<feature type="domain" description="Ig-like" evidence="5">
    <location>
        <begin position="336"/>
        <end position="414"/>
    </location>
</feature>
<dbReference type="AlphaFoldDB" id="F7CWC2"/>
<evidence type="ECO:0000256" key="4">
    <source>
        <dbReference type="ARBA" id="ARBA00023319"/>
    </source>
</evidence>
<feature type="domain" description="Ig-like" evidence="5">
    <location>
        <begin position="1"/>
        <end position="68"/>
    </location>
</feature>
<dbReference type="SMART" id="SM00408">
    <property type="entry name" value="IGc2"/>
    <property type="match status" value="11"/>
</dbReference>
<proteinExistence type="predicted"/>
<feature type="domain" description="Ig-like" evidence="5">
    <location>
        <begin position="878"/>
        <end position="977"/>
    </location>
</feature>
<feature type="domain" description="Ig-like" evidence="5">
    <location>
        <begin position="425"/>
        <end position="504"/>
    </location>
</feature>
<dbReference type="Proteomes" id="UP000002280">
    <property type="component" value="Chromosome 4"/>
</dbReference>
<feature type="domain" description="Ig-like" evidence="5">
    <location>
        <begin position="780"/>
        <end position="857"/>
    </location>
</feature>
<dbReference type="Pfam" id="PF13895">
    <property type="entry name" value="Ig_2"/>
    <property type="match status" value="5"/>
</dbReference>
<feature type="domain" description="Ig-like" evidence="5">
    <location>
        <begin position="512"/>
        <end position="596"/>
    </location>
</feature>
<reference evidence="6" key="3">
    <citation type="submission" date="2025-09" db="UniProtKB">
        <authorList>
            <consortium name="Ensembl"/>
        </authorList>
    </citation>
    <scope>IDENTIFICATION</scope>
</reference>
<dbReference type="InterPro" id="IPR003598">
    <property type="entry name" value="Ig_sub2"/>
</dbReference>
<dbReference type="InterPro" id="IPR003599">
    <property type="entry name" value="Ig_sub"/>
</dbReference>
<sequence>MTCKAKGQINTYQWFINGLAPAGSRIQLSPDKRTLTIRNLTRWENKGPYVCGIQNLFYSSRSDPFTLNVAYGPDGATIIQTPDVYPIGIRVNFSCSAPSNPHSQFTWFYNGRFLSNASAMFVTATLRHTGNYTCIASNSVTGLVRNQTKIITIYAPLSKPAILISNKTAVESKDFSMTCKAKGQINTYQWFINGLAPADSRIQLSRDKRTLTIRRLTRRENKGPYVCEIQNPLFRNRSDPFTLNVAYGPDGATIIQTPDVYPIGIRVNFSCSAPSNPRSQFTWLYNGRFFSNTSAVFVTAALRHTGNYTCIASNSVTGLVRNQTKIITIYAPLSKPTILTSNNTAVETKDFSLTCNGTGQIHAYQWLINGLAPADSRIQLSPDKRTLTIRRLTRRENKGPYVCEIQNPLSRNRSDPFTQYVAYGPDIATIVQTPDVYPTGANITFSCSAKSNPSSQFTWLHNGQIFSNAASTYVTATLMHTGTYTCKASNSFTGLMHTQTKNITIYAQLSKPTILTSNNTAVETKDFSLTCNGTGQIHAYQWLINGLAPADSRIQLSPDKRTLTIRRLTRRENKGPYVCEIQNPLSRNRSDPFTLDVAYGPDTAMIVRTPDEYPTGANITFSCSAQSNPPSQFTWLHNGQHVSNSATFSIIASLNHAGSHTCIASNSFTGLMHTQTKNITIYAQLSKPTILTSNNTAVETKDFSLTCNGTGQIHAYQWLINGLAPADSRIQLSPDKRTLTIRRLTRRENKGPYVCEIQNPLSRNRSDPFTLDVAYGPDTPRIIPTVDQYPVGANIMLICSAKSKPPAQFTWFHNRKKLRHSAKLSITNVSLNHAGTYICHASNSYTGLNSTKHKTLTIYAKEKNTTLSAEDKNLTINAEFTIYENLMKHNKTINSTSFVIENGTAVLTCNTEDEDLPDIWWYFNNKRLILNDRMTLSEYGQTLTIMPVKREDSGAYRCEMWNPFLVHTSNSFNLVVSYGPEEIKILPKHVHGQIEVLLKKKLILECWANSQPPAQYIWQVNGSSISGNSGNTYTISQASWEHAGTYTCVAMNKVANTTISTKITVKVIEASGGSSLSGGTITVIVAGVVEKYLMKPTLTISSIGIIMDNGTVVLTCNAENEYSSIARENAGT</sequence>
<dbReference type="InterPro" id="IPR007110">
    <property type="entry name" value="Ig-like_dom"/>
</dbReference>
<dbReference type="InterPro" id="IPR013783">
    <property type="entry name" value="Ig-like_fold"/>
</dbReference>
<feature type="domain" description="Ig-like" evidence="5">
    <location>
        <begin position="688"/>
        <end position="772"/>
    </location>
</feature>
<reference evidence="6" key="2">
    <citation type="submission" date="2025-08" db="UniProtKB">
        <authorList>
            <consortium name="Ensembl"/>
        </authorList>
    </citation>
    <scope>IDENTIFICATION</scope>
</reference>
<evidence type="ECO:0000256" key="3">
    <source>
        <dbReference type="ARBA" id="ARBA00023180"/>
    </source>
</evidence>
<dbReference type="PANTHER" id="PTHR44337:SF20">
    <property type="entry name" value="CARCINOEMBRYONIC ANTIGEN-RELATED CELL ADHESION MOLECULE 5-RELATED"/>
    <property type="match status" value="1"/>
</dbReference>
<dbReference type="GeneTree" id="ENSGT01130000278319"/>
<evidence type="ECO:0000313" key="6">
    <source>
        <dbReference type="Ensembl" id="ENSMODP00000026705.4"/>
    </source>
</evidence>
<dbReference type="PROSITE" id="PS50835">
    <property type="entry name" value="IG_LIKE"/>
    <property type="match status" value="12"/>
</dbReference>
<dbReference type="eggNOG" id="ENOG502RXPD">
    <property type="taxonomic scope" value="Eukaryota"/>
</dbReference>
<dbReference type="ExpressionAtlas" id="F7CWC2">
    <property type="expression patterns" value="baseline"/>
</dbReference>
<feature type="domain" description="Ig-like" evidence="5">
    <location>
        <begin position="73"/>
        <end position="152"/>
    </location>
</feature>
<feature type="domain" description="Ig-like" evidence="5">
    <location>
        <begin position="249"/>
        <end position="328"/>
    </location>
</feature>
<dbReference type="InterPro" id="IPR036179">
    <property type="entry name" value="Ig-like_dom_sf"/>
</dbReference>
<evidence type="ECO:0000256" key="2">
    <source>
        <dbReference type="ARBA" id="ARBA00023157"/>
    </source>
</evidence>
<dbReference type="SUPFAM" id="SSF48726">
    <property type="entry name" value="Immunoglobulin"/>
    <property type="match status" value="9"/>
</dbReference>
<protein>
    <recommendedName>
        <fullName evidence="5">Ig-like domain-containing protein</fullName>
    </recommendedName>
</protein>
<evidence type="ECO:0000313" key="7">
    <source>
        <dbReference type="Proteomes" id="UP000002280"/>
    </source>
</evidence>
<reference evidence="6 7" key="1">
    <citation type="journal article" date="2007" name="Nature">
        <title>Genome of the marsupial Monodelphis domestica reveals innovation in non-coding sequences.</title>
        <authorList>
            <person name="Mikkelsen T.S."/>
            <person name="Wakefield M.J."/>
            <person name="Aken B."/>
            <person name="Amemiya C.T."/>
            <person name="Chang J.L."/>
            <person name="Duke S."/>
            <person name="Garber M."/>
            <person name="Gentles A.J."/>
            <person name="Goodstadt L."/>
            <person name="Heger A."/>
            <person name="Jurka J."/>
            <person name="Kamal M."/>
            <person name="Mauceli E."/>
            <person name="Searle S.M."/>
            <person name="Sharpe T."/>
            <person name="Baker M.L."/>
            <person name="Batzer M.A."/>
            <person name="Benos P.V."/>
            <person name="Belov K."/>
            <person name="Clamp M."/>
            <person name="Cook A."/>
            <person name="Cuff J."/>
            <person name="Das R."/>
            <person name="Davidow L."/>
            <person name="Deakin J.E."/>
            <person name="Fazzari M.J."/>
            <person name="Glass J.L."/>
            <person name="Grabherr M."/>
            <person name="Greally J.M."/>
            <person name="Gu W."/>
            <person name="Hore T.A."/>
            <person name="Huttley G.A."/>
            <person name="Kleber M."/>
            <person name="Jirtle R.L."/>
            <person name="Koina E."/>
            <person name="Lee J.T."/>
            <person name="Mahony S."/>
            <person name="Marra M.A."/>
            <person name="Miller R.D."/>
            <person name="Nicholls R.D."/>
            <person name="Oda M."/>
            <person name="Papenfuss A.T."/>
            <person name="Parra Z.E."/>
            <person name="Pollock D.D."/>
            <person name="Ray D.A."/>
            <person name="Schein J.E."/>
            <person name="Speed T.P."/>
            <person name="Thompson K."/>
            <person name="VandeBerg J.L."/>
            <person name="Wade C.M."/>
            <person name="Walker J.A."/>
            <person name="Waters P.D."/>
            <person name="Webber C."/>
            <person name="Weidman J.R."/>
            <person name="Xie X."/>
            <person name="Zody M.C."/>
            <person name="Baldwin J."/>
            <person name="Abdouelleil A."/>
            <person name="Abdulkadir J."/>
            <person name="Abebe A."/>
            <person name="Abera B."/>
            <person name="Abreu J."/>
            <person name="Acer S.C."/>
            <person name="Aftuck L."/>
            <person name="Alexander A."/>
            <person name="An P."/>
            <person name="Anderson E."/>
            <person name="Anderson S."/>
            <person name="Arachi H."/>
            <person name="Azer M."/>
            <person name="Bachantsang P."/>
            <person name="Barry A."/>
            <person name="Bayul T."/>
            <person name="Berlin A."/>
            <person name="Bessette D."/>
            <person name="Bloom T."/>
            <person name="Bloom T."/>
            <person name="Boguslavskiy L."/>
            <person name="Bonnet C."/>
            <person name="Boukhgalter B."/>
            <person name="Bourzgui I."/>
            <person name="Brown A."/>
            <person name="Cahill P."/>
            <person name="Channer S."/>
            <person name="Cheshatsang Y."/>
            <person name="Chuda L."/>
            <person name="Citroen M."/>
            <person name="Collymore A."/>
            <person name="Cooke P."/>
            <person name="Costello M."/>
            <person name="D'Aco K."/>
            <person name="Daza R."/>
            <person name="De Haan G."/>
            <person name="DeGray S."/>
            <person name="DeMaso C."/>
            <person name="Dhargay N."/>
            <person name="Dooley K."/>
            <person name="Dooley E."/>
            <person name="Doricent M."/>
            <person name="Dorje P."/>
            <person name="Dorjee K."/>
            <person name="Dupes A."/>
            <person name="Elong R."/>
            <person name="Falk J."/>
            <person name="Farina A."/>
            <person name="Faro S."/>
            <person name="Ferguson D."/>
            <person name="Fisher S."/>
            <person name="Foley C.D."/>
            <person name="Franke A."/>
            <person name="Friedrich D."/>
            <person name="Gadbois L."/>
            <person name="Gearin G."/>
            <person name="Gearin C.R."/>
            <person name="Giannoukos G."/>
            <person name="Goode T."/>
            <person name="Graham J."/>
            <person name="Grandbois E."/>
            <person name="Grewal S."/>
            <person name="Gyaltsen K."/>
            <person name="Hafez N."/>
            <person name="Hagos B."/>
            <person name="Hall J."/>
            <person name="Henson C."/>
            <person name="Hollinger A."/>
            <person name="Honan T."/>
            <person name="Huard M.D."/>
            <person name="Hughes L."/>
            <person name="Hurhula B."/>
            <person name="Husby M.E."/>
            <person name="Kamat A."/>
            <person name="Kanga B."/>
            <person name="Kashin S."/>
            <person name="Khazanovich D."/>
            <person name="Kisner P."/>
            <person name="Lance K."/>
            <person name="Lara M."/>
            <person name="Lee W."/>
            <person name="Lennon N."/>
            <person name="Letendre F."/>
            <person name="LeVine R."/>
            <person name="Lipovsky A."/>
            <person name="Liu X."/>
            <person name="Liu J."/>
            <person name="Liu S."/>
            <person name="Lokyitsang T."/>
            <person name="Lokyitsang Y."/>
            <person name="Lubonja R."/>
            <person name="Lui A."/>
            <person name="MacDonald P."/>
            <person name="Magnisalis V."/>
            <person name="Maru K."/>
            <person name="Matthews C."/>
            <person name="McCusker W."/>
            <person name="McDonough S."/>
            <person name="Mehta T."/>
            <person name="Meldrim J."/>
            <person name="Meneus L."/>
            <person name="Mihai O."/>
            <person name="Mihalev A."/>
            <person name="Mihova T."/>
            <person name="Mittelman R."/>
            <person name="Mlenga V."/>
            <person name="Montmayeur A."/>
            <person name="Mulrain L."/>
            <person name="Navidi A."/>
            <person name="Naylor J."/>
            <person name="Negash T."/>
            <person name="Nguyen T."/>
            <person name="Nguyen N."/>
            <person name="Nicol R."/>
            <person name="Norbu C."/>
            <person name="Norbu N."/>
            <person name="Novod N."/>
            <person name="O'Neill B."/>
            <person name="Osman S."/>
            <person name="Markiewicz E."/>
            <person name="Oyono O.L."/>
            <person name="Patti C."/>
            <person name="Phunkhang P."/>
            <person name="Pierre F."/>
            <person name="Priest M."/>
            <person name="Raghuraman S."/>
            <person name="Rege F."/>
            <person name="Reyes R."/>
            <person name="Rise C."/>
            <person name="Rogov P."/>
            <person name="Ross K."/>
            <person name="Ryan E."/>
            <person name="Settipalli S."/>
            <person name="Shea T."/>
            <person name="Sherpa N."/>
            <person name="Shi L."/>
            <person name="Shih D."/>
            <person name="Sparrow T."/>
            <person name="Spaulding J."/>
            <person name="Stalker J."/>
            <person name="Stange-Thomann N."/>
            <person name="Stavropoulos S."/>
            <person name="Stone C."/>
            <person name="Strader C."/>
            <person name="Tesfaye S."/>
            <person name="Thomson T."/>
            <person name="Thoulutsang Y."/>
            <person name="Thoulutsang D."/>
            <person name="Topham K."/>
            <person name="Topping I."/>
            <person name="Tsamla T."/>
            <person name="Vassiliev H."/>
            <person name="Vo A."/>
            <person name="Wangchuk T."/>
            <person name="Wangdi T."/>
            <person name="Weiand M."/>
            <person name="Wilkinson J."/>
            <person name="Wilson A."/>
            <person name="Yadav S."/>
            <person name="Young G."/>
            <person name="Yu Q."/>
            <person name="Zembek L."/>
            <person name="Zhong D."/>
            <person name="Zimmer A."/>
            <person name="Zwirko Z."/>
            <person name="Jaffe D.B."/>
            <person name="Alvarez P."/>
            <person name="Brockman W."/>
            <person name="Butler J."/>
            <person name="Chin C."/>
            <person name="Gnerre S."/>
            <person name="MacCallum I."/>
            <person name="Graves J.A."/>
            <person name="Ponting C.P."/>
            <person name="Breen M."/>
            <person name="Samollow P.B."/>
            <person name="Lander E.S."/>
            <person name="Lindblad-Toh K."/>
        </authorList>
    </citation>
    <scope>NUCLEOTIDE SEQUENCE [LARGE SCALE GENOMIC DNA]</scope>
</reference>
<feature type="domain" description="Ig-like" evidence="5">
    <location>
        <begin position="980"/>
        <end position="1064"/>
    </location>
</feature>
<feature type="domain" description="Ig-like" evidence="5">
    <location>
        <begin position="601"/>
        <end position="680"/>
    </location>
</feature>
<organism evidence="6 7">
    <name type="scientific">Monodelphis domestica</name>
    <name type="common">Gray short-tailed opossum</name>
    <dbReference type="NCBI Taxonomy" id="13616"/>
    <lineage>
        <taxon>Eukaryota</taxon>
        <taxon>Metazoa</taxon>
        <taxon>Chordata</taxon>
        <taxon>Craniata</taxon>
        <taxon>Vertebrata</taxon>
        <taxon>Euteleostomi</taxon>
        <taxon>Mammalia</taxon>
        <taxon>Metatheria</taxon>
        <taxon>Didelphimorphia</taxon>
        <taxon>Didelphidae</taxon>
        <taxon>Monodelphis</taxon>
    </lineage>
</organism>
<keyword evidence="3" id="KW-0325">Glycoprotein</keyword>
<dbReference type="InterPro" id="IPR052598">
    <property type="entry name" value="IgSF_CEA-related"/>
</dbReference>
<feature type="domain" description="Ig-like" evidence="5">
    <location>
        <begin position="160"/>
        <end position="244"/>
    </location>
</feature>
<evidence type="ECO:0000259" key="5">
    <source>
        <dbReference type="PROSITE" id="PS50835"/>
    </source>
</evidence>
<keyword evidence="2" id="KW-1015">Disulfide bond</keyword>
<name>F7CWC2_MONDO</name>
<keyword evidence="4" id="KW-0393">Immunoglobulin domain</keyword>
<dbReference type="Bgee" id="ENSMODG00000023866">
    <property type="expression patterns" value="Expressed in testis and 4 other cell types or tissues"/>
</dbReference>
<dbReference type="Pfam" id="PF13927">
    <property type="entry name" value="Ig_3"/>
    <property type="match status" value="6"/>
</dbReference>
<dbReference type="Gene3D" id="2.60.40.10">
    <property type="entry name" value="Immunoglobulins"/>
    <property type="match status" value="12"/>
</dbReference>
<dbReference type="HOGENOM" id="CLU_242560_0_0_1"/>
<keyword evidence="7" id="KW-1185">Reference proteome</keyword>
<dbReference type="SMART" id="SM00409">
    <property type="entry name" value="IG"/>
    <property type="match status" value="11"/>
</dbReference>
<dbReference type="CDD" id="cd00096">
    <property type="entry name" value="Ig"/>
    <property type="match status" value="1"/>
</dbReference>
<evidence type="ECO:0000256" key="1">
    <source>
        <dbReference type="ARBA" id="ARBA00022729"/>
    </source>
</evidence>
<accession>F7CWC2</accession>
<dbReference type="PANTHER" id="PTHR44337">
    <property type="entry name" value="CARCINOEMBRYONIC ANTIGEN-RELATED CELL ADHESION MOLECULE 8"/>
    <property type="match status" value="1"/>
</dbReference>
<keyword evidence="1" id="KW-0732">Signal</keyword>